<gene>
    <name evidence="1" type="ORF">EWM64_g9063</name>
</gene>
<protein>
    <submittedName>
        <fullName evidence="1">Uncharacterized protein</fullName>
    </submittedName>
</protein>
<reference evidence="1 2" key="1">
    <citation type="submission" date="2019-02" db="EMBL/GenBank/DDBJ databases">
        <title>Genome sequencing of the rare red list fungi Hericium alpestre (H. flagellum).</title>
        <authorList>
            <person name="Buettner E."/>
            <person name="Kellner H."/>
        </authorList>
    </citation>
    <scope>NUCLEOTIDE SEQUENCE [LARGE SCALE GENOMIC DNA]</scope>
    <source>
        <strain evidence="1 2">DSM 108284</strain>
    </source>
</reference>
<dbReference type="EMBL" id="SFCI01001790">
    <property type="protein sequence ID" value="TFY74946.1"/>
    <property type="molecule type" value="Genomic_DNA"/>
</dbReference>
<evidence type="ECO:0000313" key="1">
    <source>
        <dbReference type="EMBL" id="TFY74946.1"/>
    </source>
</evidence>
<dbReference type="OrthoDB" id="2748218at2759"/>
<comment type="caution">
    <text evidence="1">The sequence shown here is derived from an EMBL/GenBank/DDBJ whole genome shotgun (WGS) entry which is preliminary data.</text>
</comment>
<dbReference type="AlphaFoldDB" id="A0A4Y9ZJH2"/>
<sequence>MEVAPRFRLGESALLFVPIEKSQTETPHVTSIYLYDATAPSSTRTKEQVTAKYALEKQVIGEILTKLAIQNIRQPFPPLPFVVHGNGYELHCALKPWPYGEKLGLGWGKMELQASEEKWQVGFVVKD</sequence>
<evidence type="ECO:0000313" key="2">
    <source>
        <dbReference type="Proteomes" id="UP000298061"/>
    </source>
</evidence>
<proteinExistence type="predicted"/>
<accession>A0A4Y9ZJH2</accession>
<dbReference type="Proteomes" id="UP000298061">
    <property type="component" value="Unassembled WGS sequence"/>
</dbReference>
<organism evidence="1 2">
    <name type="scientific">Hericium alpestre</name>
    <dbReference type="NCBI Taxonomy" id="135208"/>
    <lineage>
        <taxon>Eukaryota</taxon>
        <taxon>Fungi</taxon>
        <taxon>Dikarya</taxon>
        <taxon>Basidiomycota</taxon>
        <taxon>Agaricomycotina</taxon>
        <taxon>Agaricomycetes</taxon>
        <taxon>Russulales</taxon>
        <taxon>Hericiaceae</taxon>
        <taxon>Hericium</taxon>
    </lineage>
</organism>
<dbReference type="STRING" id="135208.A0A4Y9ZJH2"/>
<name>A0A4Y9ZJH2_9AGAM</name>
<keyword evidence="2" id="KW-1185">Reference proteome</keyword>